<keyword evidence="2 5" id="KW-0812">Transmembrane</keyword>
<dbReference type="InterPro" id="IPR007568">
    <property type="entry name" value="RTA1"/>
</dbReference>
<feature type="transmembrane region" description="Helical" evidence="5">
    <location>
        <begin position="141"/>
        <end position="160"/>
    </location>
</feature>
<organism evidence="6 7">
    <name type="scientific">Alectoria fallacina</name>
    <dbReference type="NCBI Taxonomy" id="1903189"/>
    <lineage>
        <taxon>Eukaryota</taxon>
        <taxon>Fungi</taxon>
        <taxon>Dikarya</taxon>
        <taxon>Ascomycota</taxon>
        <taxon>Pezizomycotina</taxon>
        <taxon>Lecanoromycetes</taxon>
        <taxon>OSLEUM clade</taxon>
        <taxon>Lecanoromycetidae</taxon>
        <taxon>Lecanorales</taxon>
        <taxon>Lecanorineae</taxon>
        <taxon>Parmeliaceae</taxon>
        <taxon>Alectoria</taxon>
    </lineage>
</organism>
<dbReference type="PANTHER" id="PTHR31465:SF9">
    <property type="entry name" value="SPHINGOID LONG-CHAIN BASE TRANSPORTER RSB1"/>
    <property type="match status" value="1"/>
</dbReference>
<reference evidence="6" key="1">
    <citation type="submission" date="2021-03" db="EMBL/GenBank/DDBJ databases">
        <authorList>
            <person name="Tagirdzhanova G."/>
        </authorList>
    </citation>
    <scope>NUCLEOTIDE SEQUENCE</scope>
</reference>
<keyword evidence="3 5" id="KW-1133">Transmembrane helix</keyword>
<keyword evidence="7" id="KW-1185">Reference proteome</keyword>
<evidence type="ECO:0000313" key="6">
    <source>
        <dbReference type="EMBL" id="CAF9943749.1"/>
    </source>
</evidence>
<protein>
    <recommendedName>
        <fullName evidence="8">Sphingoid long-chain base transporter RSB1</fullName>
    </recommendedName>
</protein>
<dbReference type="AlphaFoldDB" id="A0A8H3JAN7"/>
<dbReference type="GO" id="GO:0000324">
    <property type="term" value="C:fungal-type vacuole"/>
    <property type="evidence" value="ECO:0007669"/>
    <property type="project" value="TreeGrafter"/>
</dbReference>
<feature type="transmembrane region" description="Helical" evidence="5">
    <location>
        <begin position="67"/>
        <end position="86"/>
    </location>
</feature>
<name>A0A8H3JAN7_9LECA</name>
<feature type="transmembrane region" description="Helical" evidence="5">
    <location>
        <begin position="42"/>
        <end position="60"/>
    </location>
</feature>
<dbReference type="EMBL" id="CAJPDR010001235">
    <property type="protein sequence ID" value="CAF9943749.1"/>
    <property type="molecule type" value="Genomic_DNA"/>
</dbReference>
<evidence type="ECO:0000256" key="2">
    <source>
        <dbReference type="ARBA" id="ARBA00022692"/>
    </source>
</evidence>
<sequence>MSNDTYPLTNSTLYNEPWLCTVQTCPLSWAQVQYDPSLAGNAFYLAMFSLVLVVQLFFGIRYRTWSFLGAIFGGEVLEMIGYIARVQMHYNPFLSNPFLMYLIVLTIAPCFLSAGIYLCFSRIVVLYGEKFARFKPRTYTIIFITADVFSLVLQAAGGALADTSPGGNSSQGQDGINIMIAGLSFQVVSLFIFMSLCADFAVQVKRYGADAREGLRRCGCGVGRFHGFLIALVIATLTIFIRSCFRVAELHGGFNGKLANDQVSFMILEGAMVVIASVALTVWHPGLVFGGFWNLNRARVTMRGESEVVAGGKNGVLLTETGVV</sequence>
<comment type="subcellular location">
    <subcellularLocation>
        <location evidence="1">Membrane</location>
        <topology evidence="1">Multi-pass membrane protein</topology>
    </subcellularLocation>
</comment>
<evidence type="ECO:0000256" key="5">
    <source>
        <dbReference type="SAM" id="Phobius"/>
    </source>
</evidence>
<feature type="transmembrane region" description="Helical" evidence="5">
    <location>
        <begin position="180"/>
        <end position="202"/>
    </location>
</feature>
<evidence type="ECO:0000256" key="3">
    <source>
        <dbReference type="ARBA" id="ARBA00022989"/>
    </source>
</evidence>
<accession>A0A8H3JAN7</accession>
<evidence type="ECO:0000313" key="7">
    <source>
        <dbReference type="Proteomes" id="UP000664203"/>
    </source>
</evidence>
<proteinExistence type="predicted"/>
<feature type="transmembrane region" description="Helical" evidence="5">
    <location>
        <begin position="263"/>
        <end position="293"/>
    </location>
</feature>
<dbReference type="PANTHER" id="PTHR31465">
    <property type="entry name" value="PROTEIN RTA1-RELATED"/>
    <property type="match status" value="1"/>
</dbReference>
<evidence type="ECO:0008006" key="8">
    <source>
        <dbReference type="Google" id="ProtNLM"/>
    </source>
</evidence>
<feature type="transmembrane region" description="Helical" evidence="5">
    <location>
        <begin position="98"/>
        <end position="120"/>
    </location>
</feature>
<evidence type="ECO:0000256" key="4">
    <source>
        <dbReference type="ARBA" id="ARBA00023136"/>
    </source>
</evidence>
<feature type="transmembrane region" description="Helical" evidence="5">
    <location>
        <begin position="223"/>
        <end position="243"/>
    </location>
</feature>
<evidence type="ECO:0000256" key="1">
    <source>
        <dbReference type="ARBA" id="ARBA00004141"/>
    </source>
</evidence>
<dbReference type="Proteomes" id="UP000664203">
    <property type="component" value="Unassembled WGS sequence"/>
</dbReference>
<dbReference type="GO" id="GO:0005886">
    <property type="term" value="C:plasma membrane"/>
    <property type="evidence" value="ECO:0007669"/>
    <property type="project" value="TreeGrafter"/>
</dbReference>
<comment type="caution">
    <text evidence="6">The sequence shown here is derived from an EMBL/GenBank/DDBJ whole genome shotgun (WGS) entry which is preliminary data.</text>
</comment>
<gene>
    <name evidence="6" type="ORF">ALECFALPRED_001191</name>
</gene>
<keyword evidence="4 5" id="KW-0472">Membrane</keyword>
<dbReference type="OrthoDB" id="4521223at2759"/>
<dbReference type="Pfam" id="PF04479">
    <property type="entry name" value="RTA1"/>
    <property type="match status" value="1"/>
</dbReference>